<proteinExistence type="predicted"/>
<dbReference type="AlphaFoldDB" id="A0A816RIK8"/>
<comment type="caution">
    <text evidence="1">The sequence shown here is derived from an EMBL/GenBank/DDBJ whole genome shotgun (WGS) entry which is preliminary data.</text>
</comment>
<dbReference type="EMBL" id="CAJNRF010005607">
    <property type="protein sequence ID" value="CAF2072357.1"/>
    <property type="molecule type" value="Genomic_DNA"/>
</dbReference>
<evidence type="ECO:0000313" key="2">
    <source>
        <dbReference type="Proteomes" id="UP000663856"/>
    </source>
</evidence>
<protein>
    <submittedName>
        <fullName evidence="1">Uncharacterized protein</fullName>
    </submittedName>
</protein>
<name>A0A816RIK8_9BILA</name>
<sequence>MNDDDVTHDVEIDEDDRFCIESSFKKLFITIYQENKDLLKSYDAPEWQHLSANPLFSAAYLSRILKLYMPTAPIWSNLLLGTFAQRYGYSSNLVVPPCSCHFGRTTGKSESQMRVLKEVILSKKIYSRIDEVVSKLGDTIEAVEIQFADFILIKRTKSRVLPAKKLKNHGTSVRRLQKLLVYILQ</sequence>
<organism evidence="1 2">
    <name type="scientific">Rotaria magnacalcarata</name>
    <dbReference type="NCBI Taxonomy" id="392030"/>
    <lineage>
        <taxon>Eukaryota</taxon>
        <taxon>Metazoa</taxon>
        <taxon>Spiralia</taxon>
        <taxon>Gnathifera</taxon>
        <taxon>Rotifera</taxon>
        <taxon>Eurotatoria</taxon>
        <taxon>Bdelloidea</taxon>
        <taxon>Philodinida</taxon>
        <taxon>Philodinidae</taxon>
        <taxon>Rotaria</taxon>
    </lineage>
</organism>
<dbReference type="Proteomes" id="UP000663856">
    <property type="component" value="Unassembled WGS sequence"/>
</dbReference>
<gene>
    <name evidence="1" type="ORF">WKI299_LOCUS14405</name>
</gene>
<reference evidence="1" key="1">
    <citation type="submission" date="2021-02" db="EMBL/GenBank/DDBJ databases">
        <authorList>
            <person name="Nowell W R."/>
        </authorList>
    </citation>
    <scope>NUCLEOTIDE SEQUENCE</scope>
</reference>
<accession>A0A816RIK8</accession>
<evidence type="ECO:0000313" key="1">
    <source>
        <dbReference type="EMBL" id="CAF2072357.1"/>
    </source>
</evidence>